<evidence type="ECO:0000256" key="4">
    <source>
        <dbReference type="ARBA" id="ARBA00022989"/>
    </source>
</evidence>
<dbReference type="PROSITE" id="PS50954">
    <property type="entry name" value="LEM"/>
    <property type="match status" value="1"/>
</dbReference>
<dbReference type="PANTHER" id="PTHR13428">
    <property type="entry name" value="INNER NUCLEAR MEMBRANE PROTEIN MAN1 LEM DOMAIN CONTAINING PROTEIN"/>
    <property type="match status" value="1"/>
</dbReference>
<evidence type="ECO:0000313" key="10">
    <source>
        <dbReference type="EMBL" id="RUS87137.1"/>
    </source>
</evidence>
<evidence type="ECO:0000256" key="1">
    <source>
        <dbReference type="ARBA" id="ARBA00004540"/>
    </source>
</evidence>
<name>A0A433TZZ0_ELYCH</name>
<dbReference type="GO" id="GO:0031490">
    <property type="term" value="F:chromatin DNA binding"/>
    <property type="evidence" value="ECO:0007669"/>
    <property type="project" value="TreeGrafter"/>
</dbReference>
<feature type="compositionally biased region" description="Low complexity" evidence="7">
    <location>
        <begin position="147"/>
        <end position="159"/>
    </location>
</feature>
<evidence type="ECO:0000256" key="6">
    <source>
        <dbReference type="ARBA" id="ARBA00023242"/>
    </source>
</evidence>
<feature type="compositionally biased region" description="Polar residues" evidence="7">
    <location>
        <begin position="297"/>
        <end position="313"/>
    </location>
</feature>
<sequence length="587" mass="65812">MANSGTLSDAELAAQFAHYGEHIQLPIKPNKRPILLKKLNHLKARANAQESPSQKARSKFKINPNPVVPPSSAVKYLPIRSRSRESNSDHAEEDEPSTSNYKNFRPSPARLSPRNRSYEATSEDDFDQLPGASCAPGSTSRTDRTKGSSLLSVSTSGTSNMANTKDSKREPQFSDSILRTLRRRTGEPPPRQNRRKDKVDVADSSNDVPNKQLDGSDDEMNRPSPARSRSRLYPDLGRITSYLSRSKGAENAFESSDSDLEETNVSTYEVENKSVNTSFPLQSQSYGKRDGSMLHTSDSSLGSFSNSPGTSTRFRSRRDPNSRVQIYKSWYLESLPQLLVCVAVLFFAVITVTYIATHKDYFISWFSSSSNMGYGDHILMCINGIPNENKKCYGKEEIDRALGIIETIFKELSVRKGQVLCDASRPGEDVLSVALLEHQIDSTAVAKTNANRLFRCCLDHILVNPHWNLRALRADGTSATTVEEVVRLESLVADMTLWCRLCRSFTQVLYGICLITVVIGCIFLGSVYLKHKLKQQETEQREVFTMVEKIIDLVQEHHEQNKGEVSDEPPYLAVQHVRDQLLPPSRR</sequence>
<organism evidence="10 11">
    <name type="scientific">Elysia chlorotica</name>
    <name type="common">Eastern emerald elysia</name>
    <name type="synonym">Sea slug</name>
    <dbReference type="NCBI Taxonomy" id="188477"/>
    <lineage>
        <taxon>Eukaryota</taxon>
        <taxon>Metazoa</taxon>
        <taxon>Spiralia</taxon>
        <taxon>Lophotrochozoa</taxon>
        <taxon>Mollusca</taxon>
        <taxon>Gastropoda</taxon>
        <taxon>Heterobranchia</taxon>
        <taxon>Euthyneura</taxon>
        <taxon>Panpulmonata</taxon>
        <taxon>Sacoglossa</taxon>
        <taxon>Placobranchoidea</taxon>
        <taxon>Plakobranchidae</taxon>
        <taxon>Elysia</taxon>
    </lineage>
</organism>
<evidence type="ECO:0000256" key="2">
    <source>
        <dbReference type="ARBA" id="ARBA00022553"/>
    </source>
</evidence>
<dbReference type="PANTHER" id="PTHR13428:SF12">
    <property type="entry name" value="INNER NUCLEAR MEMBRANE PROTEIN MAN1"/>
    <property type="match status" value="1"/>
</dbReference>
<comment type="subcellular location">
    <subcellularLocation>
        <location evidence="1">Nucleus inner membrane</location>
    </subcellularLocation>
</comment>
<dbReference type="OrthoDB" id="118234at2759"/>
<evidence type="ECO:0000313" key="11">
    <source>
        <dbReference type="Proteomes" id="UP000271974"/>
    </source>
</evidence>
<evidence type="ECO:0000256" key="8">
    <source>
        <dbReference type="SAM" id="Phobius"/>
    </source>
</evidence>
<comment type="caution">
    <text evidence="10">The sequence shown here is derived from an EMBL/GenBank/DDBJ whole genome shotgun (WGS) entry which is preliminary data.</text>
</comment>
<dbReference type="AlphaFoldDB" id="A0A433TZZ0"/>
<feature type="region of interest" description="Disordered" evidence="7">
    <location>
        <begin position="44"/>
        <end position="233"/>
    </location>
</feature>
<gene>
    <name evidence="10" type="ORF">EGW08_005069</name>
</gene>
<dbReference type="InterPro" id="IPR018996">
    <property type="entry name" value="Man1/Src1-like_C"/>
</dbReference>
<keyword evidence="11" id="KW-1185">Reference proteome</keyword>
<evidence type="ECO:0000256" key="5">
    <source>
        <dbReference type="ARBA" id="ARBA00023136"/>
    </source>
</evidence>
<keyword evidence="4 8" id="KW-1133">Transmembrane helix</keyword>
<feature type="transmembrane region" description="Helical" evidence="8">
    <location>
        <begin position="335"/>
        <end position="356"/>
    </location>
</feature>
<dbReference type="GO" id="GO:0006998">
    <property type="term" value="P:nuclear envelope organization"/>
    <property type="evidence" value="ECO:0007669"/>
    <property type="project" value="TreeGrafter"/>
</dbReference>
<protein>
    <recommendedName>
        <fullName evidence="9">LEM domain-containing protein</fullName>
    </recommendedName>
</protein>
<proteinExistence type="predicted"/>
<dbReference type="Proteomes" id="UP000271974">
    <property type="component" value="Unassembled WGS sequence"/>
</dbReference>
<keyword evidence="3 8" id="KW-0812">Transmembrane</keyword>
<dbReference type="Pfam" id="PF09402">
    <property type="entry name" value="MSC"/>
    <property type="match status" value="1"/>
</dbReference>
<feature type="transmembrane region" description="Helical" evidence="8">
    <location>
        <begin position="508"/>
        <end position="529"/>
    </location>
</feature>
<dbReference type="GO" id="GO:0030514">
    <property type="term" value="P:negative regulation of BMP signaling pathway"/>
    <property type="evidence" value="ECO:0007669"/>
    <property type="project" value="TreeGrafter"/>
</dbReference>
<dbReference type="EMBL" id="RQTK01000118">
    <property type="protein sequence ID" value="RUS87137.1"/>
    <property type="molecule type" value="Genomic_DNA"/>
</dbReference>
<evidence type="ECO:0000256" key="3">
    <source>
        <dbReference type="ARBA" id="ARBA00022692"/>
    </source>
</evidence>
<evidence type="ECO:0000256" key="7">
    <source>
        <dbReference type="SAM" id="MobiDB-lite"/>
    </source>
</evidence>
<keyword evidence="6" id="KW-0539">Nucleus</keyword>
<feature type="region of interest" description="Disordered" evidence="7">
    <location>
        <begin position="297"/>
        <end position="317"/>
    </location>
</feature>
<reference evidence="10 11" key="1">
    <citation type="submission" date="2019-01" db="EMBL/GenBank/DDBJ databases">
        <title>A draft genome assembly of the solar-powered sea slug Elysia chlorotica.</title>
        <authorList>
            <person name="Cai H."/>
            <person name="Li Q."/>
            <person name="Fang X."/>
            <person name="Li J."/>
            <person name="Curtis N.E."/>
            <person name="Altenburger A."/>
            <person name="Shibata T."/>
            <person name="Feng M."/>
            <person name="Maeda T."/>
            <person name="Schwartz J.A."/>
            <person name="Shigenobu S."/>
            <person name="Lundholm N."/>
            <person name="Nishiyama T."/>
            <person name="Yang H."/>
            <person name="Hasebe M."/>
            <person name="Li S."/>
            <person name="Pierce S.K."/>
            <person name="Wang J."/>
        </authorList>
    </citation>
    <scope>NUCLEOTIDE SEQUENCE [LARGE SCALE GENOMIC DNA]</scope>
    <source>
        <strain evidence="10">EC2010</strain>
        <tissue evidence="10">Whole organism of an adult</tissue>
    </source>
</reference>
<dbReference type="InterPro" id="IPR041885">
    <property type="entry name" value="MAN1_winged_helix_dom"/>
</dbReference>
<dbReference type="InterPro" id="IPR003887">
    <property type="entry name" value="LEM_dom"/>
</dbReference>
<evidence type="ECO:0000259" key="9">
    <source>
        <dbReference type="PROSITE" id="PS50954"/>
    </source>
</evidence>
<dbReference type="GO" id="GO:0005637">
    <property type="term" value="C:nuclear inner membrane"/>
    <property type="evidence" value="ECO:0007669"/>
    <property type="project" value="UniProtKB-SubCell"/>
</dbReference>
<dbReference type="STRING" id="188477.A0A433TZZ0"/>
<dbReference type="InterPro" id="IPR052277">
    <property type="entry name" value="INM_ESCRT-Associated"/>
</dbReference>
<dbReference type="Gene3D" id="1.10.10.1180">
    <property type="entry name" value="MAN1, winged-helix domain"/>
    <property type="match status" value="1"/>
</dbReference>
<accession>A0A433TZZ0</accession>
<feature type="domain" description="LEM" evidence="9">
    <location>
        <begin position="1"/>
        <end position="46"/>
    </location>
</feature>
<keyword evidence="2" id="KW-0597">Phosphoprotein</keyword>
<keyword evidence="5 8" id="KW-0472">Membrane</keyword>